<evidence type="ECO:0000313" key="2">
    <source>
        <dbReference type="Proteomes" id="UP001159100"/>
    </source>
</evidence>
<accession>A0ABT6QJY4</accession>
<protein>
    <submittedName>
        <fullName evidence="1">Uncharacterized protein</fullName>
    </submittedName>
</protein>
<dbReference type="CDD" id="cd20897">
    <property type="entry name" value="Smlt3025-like"/>
    <property type="match status" value="1"/>
</dbReference>
<dbReference type="RefSeq" id="WP_282315140.1">
    <property type="nucleotide sequence ID" value="NZ_JARBWL010000001.1"/>
</dbReference>
<comment type="caution">
    <text evidence="1">The sequence shown here is derived from an EMBL/GenBank/DDBJ whole genome shotgun (WGS) entry which is preliminary data.</text>
</comment>
<reference evidence="1 2" key="1">
    <citation type="submission" date="2023-02" db="EMBL/GenBank/DDBJ databases">
        <title>Pseudomonas chrutzelriedensis sp. nov., a potently antifungal strain isolated from moss.</title>
        <authorList>
            <person name="Schnyder A."/>
            <person name="Kalawong R."/>
            <person name="Eberl L."/>
            <person name="Agnoli K."/>
        </authorList>
    </citation>
    <scope>NUCLEOTIDE SEQUENCE [LARGE SCALE GENOMIC DNA]</scope>
    <source>
        <strain evidence="1 2">681</strain>
    </source>
</reference>
<dbReference type="EMBL" id="JARBWL010000001">
    <property type="protein sequence ID" value="MDI2590609.1"/>
    <property type="molecule type" value="Genomic_DNA"/>
</dbReference>
<dbReference type="Proteomes" id="UP001159100">
    <property type="component" value="Unassembled WGS sequence"/>
</dbReference>
<keyword evidence="2" id="KW-1185">Reference proteome</keyword>
<dbReference type="InterPro" id="IPR049732">
    <property type="entry name" value="Smlt3025-like"/>
</dbReference>
<gene>
    <name evidence="1" type="ORF">POF45_04065</name>
</gene>
<sequence length="289" mass="32770">MLDQMDATGRLRKMSLVAFLTKFRRQAGICCLVLAVSVLQTKVTFADSSNVNEPAGNVARPIIVRAGFVVGNMGGVKISVPNSYLIPAPSVEYKGEDIWRPSKTTPPRSFESEIVGIALLLRDTDLQPILTKEDVDEYQTEYKPSSSNRDHRWIIIGFDTRFYALNHGSMQSTYEGWIKDEAHWGPWIPQETDVSGLKHFVSKKQNVNTTDISPPDEFFYDSSTRNTFIECTNRRRAVPPFDARSGCTQRFNFPELKAQVSVHYPKADLPRWREIESSIQKMVHTLVVP</sequence>
<proteinExistence type="predicted"/>
<evidence type="ECO:0000313" key="1">
    <source>
        <dbReference type="EMBL" id="MDI2590609.1"/>
    </source>
</evidence>
<name>A0ABT6QJY4_9PSED</name>
<organism evidence="1 2">
    <name type="scientific">Pseudomonas fungipugnans</name>
    <dbReference type="NCBI Taxonomy" id="3024217"/>
    <lineage>
        <taxon>Bacteria</taxon>
        <taxon>Pseudomonadati</taxon>
        <taxon>Pseudomonadota</taxon>
        <taxon>Gammaproteobacteria</taxon>
        <taxon>Pseudomonadales</taxon>
        <taxon>Pseudomonadaceae</taxon>
        <taxon>Pseudomonas</taxon>
    </lineage>
</organism>